<dbReference type="SUPFAM" id="SSF54556">
    <property type="entry name" value="Chitinase insertion domain"/>
    <property type="match status" value="1"/>
</dbReference>
<feature type="transmembrane region" description="Helical" evidence="6">
    <location>
        <begin position="465"/>
        <end position="495"/>
    </location>
</feature>
<feature type="non-terminal residue" evidence="9">
    <location>
        <position position="1150"/>
    </location>
</feature>
<evidence type="ECO:0000313" key="9">
    <source>
        <dbReference type="EMBL" id="MBN3323072.1"/>
    </source>
</evidence>
<keyword evidence="4 6" id="KW-0472">Membrane</keyword>
<dbReference type="Proteomes" id="UP000736164">
    <property type="component" value="Unassembled WGS sequence"/>
</dbReference>
<comment type="subcellular location">
    <subcellularLocation>
        <location evidence="1">Membrane</location>
        <topology evidence="1">Multi-pass membrane protein</topology>
    </subcellularLocation>
</comment>
<dbReference type="Gene3D" id="3.20.20.80">
    <property type="entry name" value="Glycosidases"/>
    <property type="match status" value="1"/>
</dbReference>
<evidence type="ECO:0000256" key="1">
    <source>
        <dbReference type="ARBA" id="ARBA00004141"/>
    </source>
</evidence>
<dbReference type="Gene3D" id="3.10.50.10">
    <property type="match status" value="1"/>
</dbReference>
<dbReference type="SUPFAM" id="SSF51445">
    <property type="entry name" value="(Trans)glycosidases"/>
    <property type="match status" value="1"/>
</dbReference>
<dbReference type="PROSITE" id="PS51910">
    <property type="entry name" value="GH18_2"/>
    <property type="match status" value="1"/>
</dbReference>
<dbReference type="Pfam" id="PF00916">
    <property type="entry name" value="Sulfate_transp"/>
    <property type="match status" value="1"/>
</dbReference>
<dbReference type="InterPro" id="IPR001902">
    <property type="entry name" value="SLC26A/SulP_fam"/>
</dbReference>
<organism evidence="9 10">
    <name type="scientific">Atractosteus spatula</name>
    <name type="common">Alligator gar</name>
    <name type="synonym">Lepisosteus spatula</name>
    <dbReference type="NCBI Taxonomy" id="7917"/>
    <lineage>
        <taxon>Eukaryota</taxon>
        <taxon>Metazoa</taxon>
        <taxon>Chordata</taxon>
        <taxon>Craniata</taxon>
        <taxon>Vertebrata</taxon>
        <taxon>Euteleostomi</taxon>
        <taxon>Actinopterygii</taxon>
        <taxon>Neopterygii</taxon>
        <taxon>Holostei</taxon>
        <taxon>Semionotiformes</taxon>
        <taxon>Lepisosteidae</taxon>
        <taxon>Atractosteus</taxon>
    </lineage>
</organism>
<keyword evidence="10" id="KW-1185">Reference proteome</keyword>
<dbReference type="InterPro" id="IPR002645">
    <property type="entry name" value="STAS_dom"/>
</dbReference>
<evidence type="ECO:0000256" key="2">
    <source>
        <dbReference type="ARBA" id="ARBA00022692"/>
    </source>
</evidence>
<dbReference type="InterPro" id="IPR011583">
    <property type="entry name" value="Chitinase_II/V-like_cat"/>
</dbReference>
<keyword evidence="3 6" id="KW-1133">Transmembrane helix</keyword>
<feature type="transmembrane region" description="Helical" evidence="6">
    <location>
        <begin position="236"/>
        <end position="269"/>
    </location>
</feature>
<evidence type="ECO:0000256" key="6">
    <source>
        <dbReference type="SAM" id="Phobius"/>
    </source>
</evidence>
<evidence type="ECO:0000259" key="8">
    <source>
        <dbReference type="PROSITE" id="PS51910"/>
    </source>
</evidence>
<feature type="transmembrane region" description="Helical" evidence="6">
    <location>
        <begin position="370"/>
        <end position="394"/>
    </location>
</feature>
<keyword evidence="2 6" id="KW-0812">Transmembrane</keyword>
<proteinExistence type="predicted"/>
<dbReference type="CDD" id="cd07042">
    <property type="entry name" value="STAS_SulP_like_sulfate_transporter"/>
    <property type="match status" value="1"/>
</dbReference>
<name>A0A8J7P0B9_ATRSP</name>
<feature type="transmembrane region" description="Helical" evidence="6">
    <location>
        <begin position="172"/>
        <end position="199"/>
    </location>
</feature>
<feature type="transmembrane region" description="Helical" evidence="6">
    <location>
        <begin position="333"/>
        <end position="350"/>
    </location>
</feature>
<feature type="non-terminal residue" evidence="9">
    <location>
        <position position="1"/>
    </location>
</feature>
<dbReference type="SUPFAM" id="SSF52091">
    <property type="entry name" value="SpoIIaa-like"/>
    <property type="match status" value="1"/>
</dbReference>
<sequence length="1150" mass="128190">MYQQRPRYVIERPAYSLRSFDEDFDKKSRSFPAAEKVKKLFRCSGSCLKALALRHFPILSWLPKYKVKQNLLVDVISGVSAGTIQVPQGMAFALLANLPPVNGLYSSFFPLIPYFFMGTAHQMVPGTFAVLSIMVGMVCLDLAPNSQYEHFNATLNSTVLDEEKMNAARLHISGTLACLTALIQMGLGLMQFGFVAIYLSESFVRGFMTAAGLQILISVLKYIFGIHVPPYSGPLAVIYTLVDICCGLHKTNIASLIFAIVSSVALIVVKELNARFRHKIPFPIPMEIIIVVVATAISGPLDMPQKYHMDIVGHIPAGFPAPIIPEVSQWGDMIGTAFSLAIVGYVINLAMGRTLAAKNGYDVDPNQEMLALGCSNFLGSFFKIHVICCALSVTLAVDSAGGSSQFASLCVMLVVMVTMLALGAYLKPLPKSVLGALIAVNLKNTLLQLTDPYYLWKKNKLDCSVWVVSFLATFFLSLPYGVAIGVAFSVLVVIFQTQFRNGSELGQVLDTDLYKNPKVYSKVKYIEGVKIVNYCSPLYFANAEIFRRKVIKKTGLDPGKMLLARKKFLKKQQQEMKDQKKEEKKWKRSSLTTSLQQLQNDFDNVGSTKGSKLEDSLSPTYVNFNCSVIELNEPGPHDSHLPPIPVLPPPPPFHTLILDLAGVCFIDLMGIKVLTKMSSSYEKLGIRLYLANVQAQVYEELEAGGVFEEGSLDPSHLFLSVHDAILFSLDKAQHSTKDLDKGDTERKELACDIEEGQTDLEQYKLVCYVSSWAQDRPGVTRFTPDRADPFLCTHIIFTFAGVDENYSMTALGPGNEPQYRSLNALKERNPALKTLLAVGGWDSNNNWFTKMSGKHSRRAAFVDSVPGFLRSNGFDGLDVVWQNPGVFRGKHSGKKHFTYFAELLCHIIQELRAAFEEEALVSGEDKLLLSAAVSGLEEYARATYNSHTFPQYVDFISLMTYDFHGPWQGVTGHISPLYSRPHDSEDQYLSIDHAVKYWLSQGVEARKLILGFPAYSRTFRLTDRRRRGVGVPAEEGQAGKYTKTPGFMAAYEVCQFIMRGALVKWDRKQKVPYALKGNQWVAFDNGHSLRKKTKWLRHLGLGGAMVWSLDLDDFTGSFCDYGTFPFIRLLKKSLLSRHLHTPCPEQEQVR</sequence>
<accession>A0A8J7P0B9</accession>
<dbReference type="InterPro" id="IPR017853">
    <property type="entry name" value="GH"/>
</dbReference>
<evidence type="ECO:0000256" key="3">
    <source>
        <dbReference type="ARBA" id="ARBA00022989"/>
    </source>
</evidence>
<dbReference type="FunFam" id="3.10.50.10:FF:000001">
    <property type="entry name" value="Chitinase 3-like 1"/>
    <property type="match status" value="1"/>
</dbReference>
<feature type="domain" description="STAS" evidence="7">
    <location>
        <begin position="519"/>
        <end position="728"/>
    </location>
</feature>
<feature type="transmembrane region" description="Helical" evidence="6">
    <location>
        <begin position="406"/>
        <end position="426"/>
    </location>
</feature>
<dbReference type="GO" id="GO:0005975">
    <property type="term" value="P:carbohydrate metabolic process"/>
    <property type="evidence" value="ECO:0007669"/>
    <property type="project" value="InterPro"/>
</dbReference>
<dbReference type="InterPro" id="IPR001223">
    <property type="entry name" value="Glyco_hydro18_cat"/>
</dbReference>
<dbReference type="InterPro" id="IPR011547">
    <property type="entry name" value="SLC26A/SulP_dom"/>
</dbReference>
<dbReference type="PROSITE" id="PS50801">
    <property type="entry name" value="STAS"/>
    <property type="match status" value="1"/>
</dbReference>
<keyword evidence="5" id="KW-1015">Disulfide bond</keyword>
<dbReference type="GO" id="GO:0055085">
    <property type="term" value="P:transmembrane transport"/>
    <property type="evidence" value="ECO:0007669"/>
    <property type="project" value="InterPro"/>
</dbReference>
<evidence type="ECO:0000256" key="5">
    <source>
        <dbReference type="ARBA" id="ARBA00023157"/>
    </source>
</evidence>
<reference evidence="9" key="1">
    <citation type="journal article" date="2021" name="Cell">
        <title>Tracing the genetic footprints of vertebrate landing in non-teleost ray-finned fishes.</title>
        <authorList>
            <person name="Bi X."/>
            <person name="Wang K."/>
            <person name="Yang L."/>
            <person name="Pan H."/>
            <person name="Jiang H."/>
            <person name="Wei Q."/>
            <person name="Fang M."/>
            <person name="Yu H."/>
            <person name="Zhu C."/>
            <person name="Cai Y."/>
            <person name="He Y."/>
            <person name="Gan X."/>
            <person name="Zeng H."/>
            <person name="Yu D."/>
            <person name="Zhu Y."/>
            <person name="Jiang H."/>
            <person name="Qiu Q."/>
            <person name="Yang H."/>
            <person name="Zhang Y.E."/>
            <person name="Wang W."/>
            <person name="Zhu M."/>
            <person name="He S."/>
            <person name="Zhang G."/>
        </authorList>
    </citation>
    <scope>NUCLEOTIDE SEQUENCE</scope>
    <source>
        <strain evidence="9">Allg_001</strain>
    </source>
</reference>
<protein>
    <submittedName>
        <fullName evidence="9">S26A9 protein</fullName>
    </submittedName>
</protein>
<feature type="domain" description="GH18" evidence="8">
    <location>
        <begin position="763"/>
        <end position="1137"/>
    </location>
</feature>
<dbReference type="InterPro" id="IPR029070">
    <property type="entry name" value="Chitinase_insertion_sf"/>
</dbReference>
<dbReference type="AlphaFoldDB" id="A0A8J7P0B9"/>
<dbReference type="NCBIfam" id="TIGR00815">
    <property type="entry name" value="sulP"/>
    <property type="match status" value="1"/>
</dbReference>
<dbReference type="GO" id="GO:0016020">
    <property type="term" value="C:membrane"/>
    <property type="evidence" value="ECO:0007669"/>
    <property type="project" value="UniProtKB-SubCell"/>
</dbReference>
<dbReference type="GO" id="GO:0008061">
    <property type="term" value="F:chitin binding"/>
    <property type="evidence" value="ECO:0007669"/>
    <property type="project" value="InterPro"/>
</dbReference>
<comment type="caution">
    <text evidence="9">The sequence shown here is derived from an EMBL/GenBank/DDBJ whole genome shotgun (WGS) entry which is preliminary data.</text>
</comment>
<evidence type="ECO:0000259" key="7">
    <source>
        <dbReference type="PROSITE" id="PS50801"/>
    </source>
</evidence>
<dbReference type="Pfam" id="PF01740">
    <property type="entry name" value="STAS"/>
    <property type="match status" value="1"/>
</dbReference>
<dbReference type="PANTHER" id="PTHR11814">
    <property type="entry name" value="SULFATE TRANSPORTER"/>
    <property type="match status" value="1"/>
</dbReference>
<evidence type="ECO:0000313" key="10">
    <source>
        <dbReference type="Proteomes" id="UP000736164"/>
    </source>
</evidence>
<evidence type="ECO:0000256" key="4">
    <source>
        <dbReference type="ARBA" id="ARBA00023136"/>
    </source>
</evidence>
<gene>
    <name evidence="9" type="primary">Slc26a9</name>
    <name evidence="9" type="ORF">GTO95_0001442</name>
</gene>
<dbReference type="Pfam" id="PF00704">
    <property type="entry name" value="Glyco_hydro_18"/>
    <property type="match status" value="1"/>
</dbReference>
<dbReference type="EMBL" id="JAAWVO010062913">
    <property type="protein sequence ID" value="MBN3323072.1"/>
    <property type="molecule type" value="Genomic_DNA"/>
</dbReference>
<dbReference type="InterPro" id="IPR036513">
    <property type="entry name" value="STAS_dom_sf"/>
</dbReference>
<dbReference type="Gene3D" id="3.30.750.24">
    <property type="entry name" value="STAS domain"/>
    <property type="match status" value="1"/>
</dbReference>
<dbReference type="SMART" id="SM00636">
    <property type="entry name" value="Glyco_18"/>
    <property type="match status" value="1"/>
</dbReference>
<feature type="transmembrane region" description="Helical" evidence="6">
    <location>
        <begin position="281"/>
        <end position="301"/>
    </location>
</feature>